<dbReference type="EMBL" id="SUMC01000118">
    <property type="protein sequence ID" value="TJZ99040.1"/>
    <property type="molecule type" value="Genomic_DNA"/>
</dbReference>
<evidence type="ECO:0000256" key="1">
    <source>
        <dbReference type="SAM" id="Phobius"/>
    </source>
</evidence>
<dbReference type="AlphaFoldDB" id="A0A4U0RW44"/>
<feature type="domain" description="NACHT" evidence="2">
    <location>
        <begin position="150"/>
        <end position="236"/>
    </location>
</feature>
<comment type="caution">
    <text evidence="3">The sequence shown here is derived from an EMBL/GenBank/DDBJ whole genome shotgun (WGS) entry which is preliminary data.</text>
</comment>
<evidence type="ECO:0000313" key="4">
    <source>
        <dbReference type="Proteomes" id="UP000305778"/>
    </source>
</evidence>
<proteinExistence type="predicted"/>
<organism evidence="3 4">
    <name type="scientific">Actinacidiphila oryziradicis</name>
    <dbReference type="NCBI Taxonomy" id="2571141"/>
    <lineage>
        <taxon>Bacteria</taxon>
        <taxon>Bacillati</taxon>
        <taxon>Actinomycetota</taxon>
        <taxon>Actinomycetes</taxon>
        <taxon>Kitasatosporales</taxon>
        <taxon>Streptomycetaceae</taxon>
        <taxon>Actinacidiphila</taxon>
    </lineage>
</organism>
<evidence type="ECO:0000259" key="2">
    <source>
        <dbReference type="PROSITE" id="PS50837"/>
    </source>
</evidence>
<dbReference type="Proteomes" id="UP000305778">
    <property type="component" value="Unassembled WGS sequence"/>
</dbReference>
<evidence type="ECO:0000313" key="3">
    <source>
        <dbReference type="EMBL" id="TJZ99040.1"/>
    </source>
</evidence>
<dbReference type="SUPFAM" id="SSF52540">
    <property type="entry name" value="P-loop containing nucleoside triphosphate hydrolases"/>
    <property type="match status" value="1"/>
</dbReference>
<feature type="transmembrane region" description="Helical" evidence="1">
    <location>
        <begin position="513"/>
        <end position="537"/>
    </location>
</feature>
<feature type="transmembrane region" description="Helical" evidence="1">
    <location>
        <begin position="543"/>
        <end position="565"/>
    </location>
</feature>
<keyword evidence="1" id="KW-1133">Transmembrane helix</keyword>
<dbReference type="RefSeq" id="WP_136730179.1">
    <property type="nucleotide sequence ID" value="NZ_SUMC01000118.1"/>
</dbReference>
<dbReference type="OrthoDB" id="419058at2"/>
<keyword evidence="1" id="KW-0472">Membrane</keyword>
<reference evidence="3 4" key="1">
    <citation type="submission" date="2019-04" db="EMBL/GenBank/DDBJ databases">
        <title>Streptomyces oryziradicis sp. nov., a novel actinomycete isolated from rhizosphere soil of rice (Oryza sativa L.).</title>
        <authorList>
            <person name="Li C."/>
        </authorList>
    </citation>
    <scope>NUCLEOTIDE SEQUENCE [LARGE SCALE GENOMIC DNA]</scope>
    <source>
        <strain evidence="3 4">NEAU-C40</strain>
    </source>
</reference>
<gene>
    <name evidence="3" type="ORF">FCI23_47140</name>
</gene>
<dbReference type="InterPro" id="IPR027417">
    <property type="entry name" value="P-loop_NTPase"/>
</dbReference>
<dbReference type="Gene3D" id="3.40.50.300">
    <property type="entry name" value="P-loop containing nucleotide triphosphate hydrolases"/>
    <property type="match status" value="1"/>
</dbReference>
<dbReference type="Pfam" id="PF05729">
    <property type="entry name" value="NACHT"/>
    <property type="match status" value="1"/>
</dbReference>
<keyword evidence="1" id="KW-0812">Transmembrane</keyword>
<sequence>MAGIGGRGDRRQWVWLRGFGLLLVVASSAYAAVQLLHRQSDASTTAGLLGLPVGVSALVVSVMALRQRPEGGLAGLARGWASTLARQVQESEERAWRQLLGDDTQRINLTFTLRTVSARTAVAPAGAGRLFGGGSAVPDVSGYYLRTLPRRLVVTGAAGAGKTVLVLELMLALLDERGEDDPVPVRLSMAEWDTAVPLPDRLARHLVDVYDWPADMAAELVRQRRVLPVLDGLDEMDRTRPDGTPSPDAPRARAALDALNAYQEGRVAGPVVLTCRTAHYEALTGGARLLDAAHVDIDSVTAPAAKAYLLQRITDAARWQPVLEILDRYPSGTLATTLSTPWRLCLAATVYARDGDPADLLHHVTPRDLDDYLLARFIPAVIALHPHHGYDASHVRRWLTHLAAHLNTPAPGPGPSPQGEAGPGTDLVLHQLWPLAGRRPVRTADALLTTLAALLPLPLSRPSFDGPAFVSALAFVGGCYAARAQVNPPRRLSWPRLHTPTGRRQLADGLKSGLKLGLLGGFSLLGLSGLGLGLTLLQYALDFGVPIFVSGLVVGGFAGGLAGGLTGEPTTTARPRAIIRSDLVAGLVIGLVTMFAFCWTGFVMGLTIGFTVALTIGAESGRRYLVFLLCSRRRLPKRLGVFLDWACTAGIMRLAGASYQFRHRELQQWLTHHSSPPPV</sequence>
<keyword evidence="4" id="KW-1185">Reference proteome</keyword>
<protein>
    <submittedName>
        <fullName evidence="3">NACHT domain-containing protein</fullName>
    </submittedName>
</protein>
<name>A0A4U0RW44_9ACTN</name>
<feature type="transmembrane region" description="Helical" evidence="1">
    <location>
        <begin position="45"/>
        <end position="65"/>
    </location>
</feature>
<dbReference type="InterPro" id="IPR007111">
    <property type="entry name" value="NACHT_NTPase"/>
</dbReference>
<accession>A0A4U0RW44</accession>
<feature type="transmembrane region" description="Helical" evidence="1">
    <location>
        <begin position="14"/>
        <end position="33"/>
    </location>
</feature>
<dbReference type="PROSITE" id="PS50837">
    <property type="entry name" value="NACHT"/>
    <property type="match status" value="1"/>
</dbReference>